<reference evidence="1 2" key="1">
    <citation type="journal article" date="2016" name="Nat. Commun.">
        <title>Thousands of microbial genomes shed light on interconnected biogeochemical processes in an aquifer system.</title>
        <authorList>
            <person name="Anantharaman K."/>
            <person name="Brown C.T."/>
            <person name="Hug L.A."/>
            <person name="Sharon I."/>
            <person name="Castelle C.J."/>
            <person name="Probst A.J."/>
            <person name="Thomas B.C."/>
            <person name="Singh A."/>
            <person name="Wilkins M.J."/>
            <person name="Karaoz U."/>
            <person name="Brodie E.L."/>
            <person name="Williams K.H."/>
            <person name="Hubbard S.S."/>
            <person name="Banfield J.F."/>
        </authorList>
    </citation>
    <scope>NUCLEOTIDE SEQUENCE [LARGE SCALE GENOMIC DNA]</scope>
</reference>
<gene>
    <name evidence="1" type="ORF">A3F34_02305</name>
</gene>
<organism evidence="1 2">
    <name type="scientific">Candidatus Roizmanbacteria bacterium RIFCSPHIGHO2_12_FULL_44_10</name>
    <dbReference type="NCBI Taxonomy" id="1802054"/>
    <lineage>
        <taxon>Bacteria</taxon>
        <taxon>Candidatus Roizmaniibacteriota</taxon>
    </lineage>
</organism>
<dbReference type="EMBL" id="MGAE01000011">
    <property type="protein sequence ID" value="OGK39885.1"/>
    <property type="molecule type" value="Genomic_DNA"/>
</dbReference>
<proteinExistence type="predicted"/>
<comment type="caution">
    <text evidence="1">The sequence shown here is derived from an EMBL/GenBank/DDBJ whole genome shotgun (WGS) entry which is preliminary data.</text>
</comment>
<accession>A0A1F7I937</accession>
<dbReference type="AlphaFoldDB" id="A0A1F7I937"/>
<sequence>MKTIDPVSVAVCLITQYPDWYAGEARGISNIDKVRGDLALDSIRASRKKGFVTFVGFHDNSPEFNKELKQIEGIFLHRRETEKSAPSKRQLIEAASSHPEIKVICMMEPEKVSFVKDCLELCATPILESNTDIVIPKRDDALFRQTYPDYMYQSEVESIKLYNEELKAHGIIPQSHDGYDMFFGPRVFANSPTIVDIFLATYKLKIENISFPDLYYDAEQLSNTLFFPVVLALKKGVCVDSVIVPFHYPPSQKENEIKGARAHFIEKRKAQRLGLIIELMHFATFLEKNQGSRVQEKT</sequence>
<protein>
    <submittedName>
        <fullName evidence="1">Uncharacterized protein</fullName>
    </submittedName>
</protein>
<name>A0A1F7I937_9BACT</name>
<dbReference type="Proteomes" id="UP000179024">
    <property type="component" value="Unassembled WGS sequence"/>
</dbReference>
<evidence type="ECO:0000313" key="1">
    <source>
        <dbReference type="EMBL" id="OGK39885.1"/>
    </source>
</evidence>
<evidence type="ECO:0000313" key="2">
    <source>
        <dbReference type="Proteomes" id="UP000179024"/>
    </source>
</evidence>